<dbReference type="Proteomes" id="UP000037122">
    <property type="component" value="Unassembled WGS sequence"/>
</dbReference>
<comment type="caution">
    <text evidence="2">The sequence shown here is derived from an EMBL/GenBank/DDBJ whole genome shotgun (WGS) entry which is preliminary data.</text>
</comment>
<evidence type="ECO:0000313" key="2">
    <source>
        <dbReference type="EMBL" id="KND97450.1"/>
    </source>
</evidence>
<organism evidence="2 3">
    <name type="scientific">Candidozyma auris</name>
    <name type="common">Yeast</name>
    <name type="synonym">Candida auris</name>
    <dbReference type="NCBI Taxonomy" id="498019"/>
    <lineage>
        <taxon>Eukaryota</taxon>
        <taxon>Fungi</taxon>
        <taxon>Dikarya</taxon>
        <taxon>Ascomycota</taxon>
        <taxon>Saccharomycotina</taxon>
        <taxon>Pichiomycetes</taxon>
        <taxon>Metschnikowiaceae</taxon>
        <taxon>Candidozyma</taxon>
    </lineage>
</organism>
<keyword evidence="1" id="KW-0812">Transmembrane</keyword>
<evidence type="ECO:0000256" key="1">
    <source>
        <dbReference type="SAM" id="Phobius"/>
    </source>
</evidence>
<accession>A0A0L0NUW1</accession>
<keyword evidence="1" id="KW-1133">Transmembrane helix</keyword>
<evidence type="ECO:0000313" key="3">
    <source>
        <dbReference type="Proteomes" id="UP000037122"/>
    </source>
</evidence>
<name>A0A0L0NUW1_CANAR</name>
<keyword evidence="1" id="KW-0472">Membrane</keyword>
<dbReference type="AlphaFoldDB" id="A0A0L0NUW1"/>
<protein>
    <submittedName>
        <fullName evidence="2">Uncharacterized protein</fullName>
    </submittedName>
</protein>
<proteinExistence type="predicted"/>
<sequence length="62" mass="6837">MAANWANGLRRSGWRMETRCWGVGFERAAWALVFGVFAVAALTSGWVFSRQPFGVGVGCPMR</sequence>
<feature type="transmembrane region" description="Helical" evidence="1">
    <location>
        <begin position="28"/>
        <end position="48"/>
    </location>
</feature>
<gene>
    <name evidence="2" type="ORF">QG37_05833</name>
</gene>
<reference evidence="3" key="1">
    <citation type="journal article" date="2015" name="BMC Genomics">
        <title>Draft genome of a commonly misdiagnosed multidrug resistant pathogen Candida auris.</title>
        <authorList>
            <person name="Chatterjee S."/>
            <person name="Alampalli S.V."/>
            <person name="Nageshan R.K."/>
            <person name="Chettiar S.T."/>
            <person name="Joshi S."/>
            <person name="Tatu U.S."/>
        </authorList>
    </citation>
    <scope>NUCLEOTIDE SEQUENCE [LARGE SCALE GENOMIC DNA]</scope>
    <source>
        <strain evidence="3">6684</strain>
    </source>
</reference>
<dbReference type="VEuPathDB" id="FungiDB:QG37_05833"/>
<dbReference type="EMBL" id="LGST01000041">
    <property type="protein sequence ID" value="KND97450.1"/>
    <property type="molecule type" value="Genomic_DNA"/>
</dbReference>